<dbReference type="PANTHER" id="PTHR23069:SF5">
    <property type="entry name" value="ATPASE FAMILY AAA DOMAIN-CONTAINING PROTEIN 2B"/>
    <property type="match status" value="1"/>
</dbReference>
<dbReference type="STRING" id="56216.A0A1A6HHK6"/>
<evidence type="ECO:0000259" key="5">
    <source>
        <dbReference type="Pfam" id="PF00004"/>
    </source>
</evidence>
<dbReference type="EMBL" id="LZPO01027571">
    <property type="protein sequence ID" value="OBS78048.1"/>
    <property type="molecule type" value="Genomic_DNA"/>
</dbReference>
<dbReference type="InterPro" id="IPR045199">
    <property type="entry name" value="ATAD2-like"/>
</dbReference>
<dbReference type="SUPFAM" id="SSF52540">
    <property type="entry name" value="P-loop containing nucleoside triphosphate hydrolases"/>
    <property type="match status" value="1"/>
</dbReference>
<dbReference type="FunFam" id="3.40.50.300:FF:000061">
    <property type="entry name" value="ATPase family, AAA domain-containing 2"/>
    <property type="match status" value="1"/>
</dbReference>
<dbReference type="GO" id="GO:0006337">
    <property type="term" value="P:nucleosome disassembly"/>
    <property type="evidence" value="ECO:0007669"/>
    <property type="project" value="TreeGrafter"/>
</dbReference>
<dbReference type="InterPro" id="IPR003959">
    <property type="entry name" value="ATPase_AAA_core"/>
</dbReference>
<dbReference type="Gene3D" id="3.40.50.300">
    <property type="entry name" value="P-loop containing nucleotide triphosphate hydrolases"/>
    <property type="match status" value="1"/>
</dbReference>
<dbReference type="GO" id="GO:0005524">
    <property type="term" value="F:ATP binding"/>
    <property type="evidence" value="ECO:0007669"/>
    <property type="project" value="UniProtKB-KW"/>
</dbReference>
<comment type="similarity">
    <text evidence="1">Belongs to the AAA ATPase family.</text>
</comment>
<dbReference type="Proteomes" id="UP000092124">
    <property type="component" value="Unassembled WGS sequence"/>
</dbReference>
<keyword evidence="7" id="KW-1185">Reference proteome</keyword>
<feature type="non-terminal residue" evidence="6">
    <location>
        <position position="245"/>
    </location>
</feature>
<feature type="compositionally biased region" description="Basic residues" evidence="4">
    <location>
        <begin position="107"/>
        <end position="117"/>
    </location>
</feature>
<dbReference type="OrthoDB" id="5421at2759"/>
<gene>
    <name evidence="6" type="ORF">A6R68_19560</name>
</gene>
<dbReference type="GO" id="GO:0045815">
    <property type="term" value="P:transcription initiation-coupled chromatin remodeling"/>
    <property type="evidence" value="ECO:0007669"/>
    <property type="project" value="TreeGrafter"/>
</dbReference>
<keyword evidence="2" id="KW-0547">Nucleotide-binding</keyword>
<sequence length="245" mass="28552">MDNINIRRNRRSGEVERLRMWTDTEFENMDMYSRVKRRRKSLRRNSYGIQNHHEVSTEGEEEAHQKKRENTLFDIHRSPARRSHIRRKKHAIHSSDTTSSDEERFERRKSKSMARARNRAEDLASGILRERVKVGASLADVDPMNIDKSVRFDSIGGLSHHIHALKEMVVFPLLYPEIFEKFKIQPPRGCLFYGPPGTGKTLVARALANECSQGDKKVAFFMRKGADCLSKWVGESERQLRLLFD</sequence>
<feature type="compositionally biased region" description="Basic residues" evidence="4">
    <location>
        <begin position="81"/>
        <end position="92"/>
    </location>
</feature>
<feature type="region of interest" description="Disordered" evidence="4">
    <location>
        <begin position="81"/>
        <end position="118"/>
    </location>
</feature>
<evidence type="ECO:0000313" key="6">
    <source>
        <dbReference type="EMBL" id="OBS78048.1"/>
    </source>
</evidence>
<dbReference type="Pfam" id="PF00004">
    <property type="entry name" value="AAA"/>
    <property type="match status" value="1"/>
</dbReference>
<dbReference type="AlphaFoldDB" id="A0A1A6HHK6"/>
<organism evidence="6 7">
    <name type="scientific">Neotoma lepida</name>
    <name type="common">Desert woodrat</name>
    <dbReference type="NCBI Taxonomy" id="56216"/>
    <lineage>
        <taxon>Eukaryota</taxon>
        <taxon>Metazoa</taxon>
        <taxon>Chordata</taxon>
        <taxon>Craniata</taxon>
        <taxon>Vertebrata</taxon>
        <taxon>Euteleostomi</taxon>
        <taxon>Mammalia</taxon>
        <taxon>Eutheria</taxon>
        <taxon>Euarchontoglires</taxon>
        <taxon>Glires</taxon>
        <taxon>Rodentia</taxon>
        <taxon>Myomorpha</taxon>
        <taxon>Muroidea</taxon>
        <taxon>Cricetidae</taxon>
        <taxon>Neotominae</taxon>
        <taxon>Neotoma</taxon>
    </lineage>
</organism>
<comment type="caution">
    <text evidence="6">The sequence shown here is derived from an EMBL/GenBank/DDBJ whole genome shotgun (WGS) entry which is preliminary data.</text>
</comment>
<dbReference type="PANTHER" id="PTHR23069">
    <property type="entry name" value="AAA DOMAIN-CONTAINING"/>
    <property type="match status" value="1"/>
</dbReference>
<accession>A0A1A6HHK6</accession>
<evidence type="ECO:0000313" key="7">
    <source>
        <dbReference type="Proteomes" id="UP000092124"/>
    </source>
</evidence>
<name>A0A1A6HHK6_NEOLE</name>
<evidence type="ECO:0000256" key="1">
    <source>
        <dbReference type="ARBA" id="ARBA00006914"/>
    </source>
</evidence>
<feature type="compositionally biased region" description="Basic and acidic residues" evidence="4">
    <location>
        <begin position="51"/>
        <end position="67"/>
    </location>
</feature>
<dbReference type="GO" id="GO:0016887">
    <property type="term" value="F:ATP hydrolysis activity"/>
    <property type="evidence" value="ECO:0007669"/>
    <property type="project" value="InterPro"/>
</dbReference>
<dbReference type="GO" id="GO:0006334">
    <property type="term" value="P:nucleosome assembly"/>
    <property type="evidence" value="ECO:0007669"/>
    <property type="project" value="TreeGrafter"/>
</dbReference>
<feature type="region of interest" description="Disordered" evidence="4">
    <location>
        <begin position="48"/>
        <end position="67"/>
    </location>
</feature>
<evidence type="ECO:0000256" key="4">
    <source>
        <dbReference type="SAM" id="MobiDB-lite"/>
    </source>
</evidence>
<feature type="domain" description="ATPase AAA-type core" evidence="5">
    <location>
        <begin position="190"/>
        <end position="244"/>
    </location>
</feature>
<dbReference type="GO" id="GO:0003682">
    <property type="term" value="F:chromatin binding"/>
    <property type="evidence" value="ECO:0007669"/>
    <property type="project" value="TreeGrafter"/>
</dbReference>
<dbReference type="GO" id="GO:0042393">
    <property type="term" value="F:histone binding"/>
    <property type="evidence" value="ECO:0007669"/>
    <property type="project" value="TreeGrafter"/>
</dbReference>
<dbReference type="InterPro" id="IPR027417">
    <property type="entry name" value="P-loop_NTPase"/>
</dbReference>
<evidence type="ECO:0000256" key="2">
    <source>
        <dbReference type="ARBA" id="ARBA00022741"/>
    </source>
</evidence>
<proteinExistence type="inferred from homology"/>
<dbReference type="GO" id="GO:0005634">
    <property type="term" value="C:nucleus"/>
    <property type="evidence" value="ECO:0007669"/>
    <property type="project" value="TreeGrafter"/>
</dbReference>
<keyword evidence="3" id="KW-0067">ATP-binding</keyword>
<evidence type="ECO:0000256" key="3">
    <source>
        <dbReference type="ARBA" id="ARBA00022840"/>
    </source>
</evidence>
<reference evidence="6 7" key="1">
    <citation type="submission" date="2016-06" db="EMBL/GenBank/DDBJ databases">
        <title>The Draft Genome Sequence and Annotation of the Desert Woodrat Neotoma lepida.</title>
        <authorList>
            <person name="Campbell M."/>
            <person name="Oakeson K.F."/>
            <person name="Yandell M."/>
            <person name="Halpert J.R."/>
            <person name="Dearing D."/>
        </authorList>
    </citation>
    <scope>NUCLEOTIDE SEQUENCE [LARGE SCALE GENOMIC DNA]</scope>
    <source>
        <strain evidence="6">417</strain>
        <tissue evidence="6">Liver</tissue>
    </source>
</reference>
<protein>
    <recommendedName>
        <fullName evidence="5">ATPase AAA-type core domain-containing protein</fullName>
    </recommendedName>
</protein>